<sequence>MSTYLEERIIFAERFQARTLDFRGRIAFARYDECEFVKCTILIDDQTENLAFTHCSFEDCNISELSSDNDRAVLSLDNIFKLPIEARTADLTKRLTEALSAKN</sequence>
<name>A0ABX8A8A2_9BRAD</name>
<dbReference type="RefSeq" id="WP_211913013.1">
    <property type="nucleotide sequence ID" value="NZ_CP036498.1"/>
</dbReference>
<organism evidence="1 2">
    <name type="scientific">Tardiphaga alba</name>
    <dbReference type="NCBI Taxonomy" id="340268"/>
    <lineage>
        <taxon>Bacteria</taxon>
        <taxon>Pseudomonadati</taxon>
        <taxon>Pseudomonadota</taxon>
        <taxon>Alphaproteobacteria</taxon>
        <taxon>Hyphomicrobiales</taxon>
        <taxon>Nitrobacteraceae</taxon>
        <taxon>Tardiphaga</taxon>
    </lineage>
</organism>
<evidence type="ECO:0000313" key="1">
    <source>
        <dbReference type="EMBL" id="QUS39472.1"/>
    </source>
</evidence>
<proteinExistence type="predicted"/>
<reference evidence="1 2" key="1">
    <citation type="submission" date="2019-02" db="EMBL/GenBank/DDBJ databases">
        <title>Emended description of the genus Rhodopseudomonas and description of Rhodopseudomonas albus sp. nov., a non-phototrophic, heavy-metal-tolerant bacterium isolated from garden soil.</title>
        <authorList>
            <person name="Bao Z."/>
            <person name="Cao W.W."/>
            <person name="Sato Y."/>
            <person name="Nishizawa T."/>
            <person name="Zhao J."/>
            <person name="Guo Y."/>
            <person name="Ohta H."/>
        </authorList>
    </citation>
    <scope>NUCLEOTIDE SEQUENCE [LARGE SCALE GENOMIC DNA]</scope>
    <source>
        <strain evidence="1 2">SK50-23</strain>
    </source>
</reference>
<evidence type="ECO:0008006" key="3">
    <source>
        <dbReference type="Google" id="ProtNLM"/>
    </source>
</evidence>
<dbReference type="EMBL" id="CP036498">
    <property type="protein sequence ID" value="QUS39472.1"/>
    <property type="molecule type" value="Genomic_DNA"/>
</dbReference>
<evidence type="ECO:0000313" key="2">
    <source>
        <dbReference type="Proteomes" id="UP000682843"/>
    </source>
</evidence>
<protein>
    <recommendedName>
        <fullName evidence="3">Pentapeptide repeat-containing protein</fullName>
    </recommendedName>
</protein>
<accession>A0ABX8A8A2</accession>
<dbReference type="Proteomes" id="UP000682843">
    <property type="component" value="Chromosome"/>
</dbReference>
<gene>
    <name evidence="1" type="ORF">RPMA_11970</name>
</gene>
<keyword evidence="2" id="KW-1185">Reference proteome</keyword>